<gene>
    <name evidence="2" type="ORF">ANDO1_2851</name>
    <name evidence="1" type="ORF">ANDO2_2757</name>
</gene>
<accession>A0A484P2E4</accession>
<evidence type="ECO:0000313" key="2">
    <source>
        <dbReference type="EMBL" id="VFR33937.1"/>
    </source>
</evidence>
<dbReference type="AlphaFoldDB" id="A0A484P2E4"/>
<organism evidence="1">
    <name type="scientific">plant metagenome</name>
    <dbReference type="NCBI Taxonomy" id="1297885"/>
    <lineage>
        <taxon>unclassified sequences</taxon>
        <taxon>metagenomes</taxon>
        <taxon>organismal metagenomes</taxon>
    </lineage>
</organism>
<name>A0A484P2E4_9ZZZZ</name>
<dbReference type="EMBL" id="CAADIB010000002">
    <property type="protein sequence ID" value="VFR18950.1"/>
    <property type="molecule type" value="Genomic_DNA"/>
</dbReference>
<sequence>MGLILCPDKGHALARYALDGLPSKVMAANYRTVLPDAELLQKELENTRRLLASGATLSRKDDKLSSSRRRGVVFSTQALAPSRA</sequence>
<dbReference type="EMBL" id="CAADHZ010000025">
    <property type="protein sequence ID" value="VFR33937.1"/>
    <property type="molecule type" value="Genomic_DNA"/>
</dbReference>
<evidence type="ECO:0000313" key="1">
    <source>
        <dbReference type="EMBL" id="VFR18950.1"/>
    </source>
</evidence>
<reference evidence="1" key="1">
    <citation type="submission" date="2019-03" db="EMBL/GenBank/DDBJ databases">
        <authorList>
            <person name="Danneels B."/>
        </authorList>
    </citation>
    <scope>NUCLEOTIDE SEQUENCE</scope>
</reference>
<protein>
    <submittedName>
        <fullName evidence="1">Uncharacterized protein</fullName>
    </submittedName>
</protein>
<proteinExistence type="predicted"/>